<feature type="region of interest" description="Disordered" evidence="1">
    <location>
        <begin position="24"/>
        <end position="49"/>
    </location>
</feature>
<gene>
    <name evidence="2" type="ORF">FTUN_5550</name>
</gene>
<evidence type="ECO:0000313" key="3">
    <source>
        <dbReference type="Proteomes" id="UP000503447"/>
    </source>
</evidence>
<evidence type="ECO:0000256" key="1">
    <source>
        <dbReference type="SAM" id="MobiDB-lite"/>
    </source>
</evidence>
<protein>
    <submittedName>
        <fullName evidence="2">Uncharacterized protein</fullName>
    </submittedName>
</protein>
<keyword evidence="3" id="KW-1185">Reference proteome</keyword>
<dbReference type="RefSeq" id="WP_171473244.1">
    <property type="nucleotide sequence ID" value="NZ_CP053452.2"/>
</dbReference>
<accession>A0A6M5YWU2</accession>
<organism evidence="2 3">
    <name type="scientific">Frigoriglobus tundricola</name>
    <dbReference type="NCBI Taxonomy" id="2774151"/>
    <lineage>
        <taxon>Bacteria</taxon>
        <taxon>Pseudomonadati</taxon>
        <taxon>Planctomycetota</taxon>
        <taxon>Planctomycetia</taxon>
        <taxon>Gemmatales</taxon>
        <taxon>Gemmataceae</taxon>
        <taxon>Frigoriglobus</taxon>
    </lineage>
</organism>
<dbReference type="PROSITE" id="PS51257">
    <property type="entry name" value="PROKAR_LIPOPROTEIN"/>
    <property type="match status" value="1"/>
</dbReference>
<proteinExistence type="predicted"/>
<dbReference type="Proteomes" id="UP000503447">
    <property type="component" value="Chromosome"/>
</dbReference>
<sequence length="107" mass="10847">MKALLFAIGVSALVGCTGIRPAGPFVKEPSATKPAQSKPAVVSDPAALAPAPRPAAPTALVMPSEVPIDPNAAAAKLTTELETDAKSQQSAPAIAEVSRYKGMVKQN</sequence>
<evidence type="ECO:0000313" key="2">
    <source>
        <dbReference type="EMBL" id="QJW97970.1"/>
    </source>
</evidence>
<dbReference type="AlphaFoldDB" id="A0A6M5YWU2"/>
<dbReference type="EMBL" id="CP053452">
    <property type="protein sequence ID" value="QJW97970.1"/>
    <property type="molecule type" value="Genomic_DNA"/>
</dbReference>
<dbReference type="KEGG" id="ftj:FTUN_5550"/>
<name>A0A6M5YWU2_9BACT</name>
<reference evidence="3" key="1">
    <citation type="submission" date="2020-05" db="EMBL/GenBank/DDBJ databases">
        <title>Frigoriglobus tundricola gen. nov., sp. nov., a psychrotolerant cellulolytic planctomycete of the family Gemmataceae with two divergent copies of 16S rRNA gene.</title>
        <authorList>
            <person name="Kulichevskaya I.S."/>
            <person name="Ivanova A.A."/>
            <person name="Naumoff D.G."/>
            <person name="Beletsky A.V."/>
            <person name="Rijpstra W.I.C."/>
            <person name="Sinninghe Damste J.S."/>
            <person name="Mardanov A.V."/>
            <person name="Ravin N.V."/>
            <person name="Dedysh S.N."/>
        </authorList>
    </citation>
    <scope>NUCLEOTIDE SEQUENCE [LARGE SCALE GENOMIC DNA]</scope>
    <source>
        <strain evidence="3">PL17</strain>
    </source>
</reference>